<dbReference type="AlphaFoldDB" id="A0A3R8T300"/>
<protein>
    <submittedName>
        <fullName evidence="3">VanZ family protein</fullName>
    </submittedName>
</protein>
<evidence type="ECO:0000256" key="1">
    <source>
        <dbReference type="SAM" id="Phobius"/>
    </source>
</evidence>
<feature type="transmembrane region" description="Helical" evidence="1">
    <location>
        <begin position="116"/>
        <end position="139"/>
    </location>
</feature>
<feature type="transmembrane region" description="Helical" evidence="1">
    <location>
        <begin position="7"/>
        <end position="24"/>
    </location>
</feature>
<dbReference type="Pfam" id="PF04892">
    <property type="entry name" value="VanZ"/>
    <property type="match status" value="1"/>
</dbReference>
<dbReference type="RefSeq" id="WP_125242736.1">
    <property type="nucleotide sequence ID" value="NZ_RSED01000005.1"/>
</dbReference>
<keyword evidence="1" id="KW-0812">Transmembrane</keyword>
<keyword evidence="1" id="KW-0472">Membrane</keyword>
<reference evidence="3 4" key="1">
    <citation type="submission" date="2018-12" db="EMBL/GenBank/DDBJ databases">
        <title>The whole draft genome of Aquabacterium sp. SJQ9.</title>
        <authorList>
            <person name="Sun L."/>
            <person name="Gao X."/>
            <person name="Chen W."/>
            <person name="Huang K."/>
        </authorList>
    </citation>
    <scope>NUCLEOTIDE SEQUENCE [LARGE SCALE GENOMIC DNA]</scope>
    <source>
        <strain evidence="3 4">SJQ9</strain>
    </source>
</reference>
<dbReference type="NCBIfam" id="NF037970">
    <property type="entry name" value="vanZ_1"/>
    <property type="match status" value="1"/>
</dbReference>
<keyword evidence="1" id="KW-1133">Transmembrane helix</keyword>
<feature type="transmembrane region" description="Helical" evidence="1">
    <location>
        <begin position="283"/>
        <end position="304"/>
    </location>
</feature>
<organism evidence="3 4">
    <name type="scientific">Aquabacterium soli</name>
    <dbReference type="NCBI Taxonomy" id="2493092"/>
    <lineage>
        <taxon>Bacteria</taxon>
        <taxon>Pseudomonadati</taxon>
        <taxon>Pseudomonadota</taxon>
        <taxon>Betaproteobacteria</taxon>
        <taxon>Burkholderiales</taxon>
        <taxon>Aquabacterium</taxon>
    </lineage>
</organism>
<dbReference type="InterPro" id="IPR006976">
    <property type="entry name" value="VanZ-like"/>
</dbReference>
<feature type="transmembrane region" description="Helical" evidence="1">
    <location>
        <begin position="230"/>
        <end position="248"/>
    </location>
</feature>
<feature type="transmembrane region" description="Helical" evidence="1">
    <location>
        <begin position="146"/>
        <end position="167"/>
    </location>
</feature>
<keyword evidence="4" id="KW-1185">Reference proteome</keyword>
<name>A0A3R8T300_9BURK</name>
<accession>A0A3R8T300</accession>
<feature type="domain" description="VanZ-like" evidence="2">
    <location>
        <begin position="46"/>
        <end position="128"/>
    </location>
</feature>
<feature type="transmembrane region" description="Helical" evidence="1">
    <location>
        <begin position="79"/>
        <end position="96"/>
    </location>
</feature>
<feature type="transmembrane region" description="Helical" evidence="1">
    <location>
        <begin position="311"/>
        <end position="328"/>
    </location>
</feature>
<dbReference type="Proteomes" id="UP000269265">
    <property type="component" value="Unassembled WGS sequence"/>
</dbReference>
<proteinExistence type="predicted"/>
<dbReference type="OrthoDB" id="9780818at2"/>
<gene>
    <name evidence="3" type="ORF">EIP75_08060</name>
</gene>
<feature type="transmembrane region" description="Helical" evidence="1">
    <location>
        <begin position="255"/>
        <end position="277"/>
    </location>
</feature>
<evidence type="ECO:0000259" key="2">
    <source>
        <dbReference type="Pfam" id="PF04892"/>
    </source>
</evidence>
<feature type="transmembrane region" description="Helical" evidence="1">
    <location>
        <begin position="53"/>
        <end position="72"/>
    </location>
</feature>
<evidence type="ECO:0000313" key="4">
    <source>
        <dbReference type="Proteomes" id="UP000269265"/>
    </source>
</evidence>
<dbReference type="EMBL" id="RSED01000005">
    <property type="protein sequence ID" value="RRS04918.1"/>
    <property type="molecule type" value="Genomic_DNA"/>
</dbReference>
<feature type="transmembrane region" description="Helical" evidence="1">
    <location>
        <begin position="348"/>
        <end position="370"/>
    </location>
</feature>
<comment type="caution">
    <text evidence="3">The sequence shown here is derived from an EMBL/GenBank/DDBJ whole genome shotgun (WGS) entry which is preliminary data.</text>
</comment>
<sequence>MSLHRSTAWPLTWVSMALIVYATLHPLTGWHPPPPGAFNWILPKQSFELPSDLMANLLGYMPLGCVMCVAQLRTDRRPLAAALITVAACSALSYSLELTQFTLPGRVPSISDWALNSLGAAWGVLAAVTAHALGLVDWWHRWRERLFIPQAGWGLALLWVWPLGLLFPPPLPLGEGQIWPPLRLQLVEWTMGTPWESWFLPADDPLSLFVPQAWHDAATATGPLNGGRDALIVALGLLAPMVVACALARPRALRLLLLAGAVGVALVATTFATALNYGPEHAFTWISLPTVIGLLLGSLAGGLLLDRSRRVVALIGLCVLGGLIWMIHQVPPDPYYAQTLMAWEGGRFIRFHGLARWFGLLWPFAAFAWLSGRALGRAA</sequence>
<evidence type="ECO:0000313" key="3">
    <source>
        <dbReference type="EMBL" id="RRS04918.1"/>
    </source>
</evidence>